<sequence length="189" mass="21937">IKACEDATKELKQKGKVFTKNHEAINTADLFDIYHCRYLDPDIGPRHLQKKVQLDIRYYFARRGAENMHKMTKTTFAVKLDEKTAMKYVIRAEDEATKNHKANENDIVTCYMPSMVDKKYCPVRSFIMYTEALHPTSKKLWQTPKFNLFPTDGQKVWYGPGNVGHDSLDSFMSKLAKSCGIRTKRLHQP</sequence>
<proteinExistence type="predicted"/>
<evidence type="ECO:0000313" key="2">
    <source>
        <dbReference type="Proteomes" id="UP001152795"/>
    </source>
</evidence>
<reference evidence="1" key="1">
    <citation type="submission" date="2020-04" db="EMBL/GenBank/DDBJ databases">
        <authorList>
            <person name="Alioto T."/>
            <person name="Alioto T."/>
            <person name="Gomez Garrido J."/>
        </authorList>
    </citation>
    <scope>NUCLEOTIDE SEQUENCE</scope>
    <source>
        <strain evidence="1">A484AB</strain>
    </source>
</reference>
<dbReference type="OrthoDB" id="6123923at2759"/>
<feature type="non-terminal residue" evidence="1">
    <location>
        <position position="189"/>
    </location>
</feature>
<dbReference type="PANTHER" id="PTHR21446:SF12">
    <property type="entry name" value="POTASSIUM CHANNEL TETRAMERIZATION DOMAIN CONTAINING 1"/>
    <property type="match status" value="1"/>
</dbReference>
<comment type="caution">
    <text evidence="1">The sequence shown here is derived from an EMBL/GenBank/DDBJ whole genome shotgun (WGS) entry which is preliminary data.</text>
</comment>
<dbReference type="EMBL" id="CACRXK020018329">
    <property type="protein sequence ID" value="CAB4032346.1"/>
    <property type="molecule type" value="Genomic_DNA"/>
</dbReference>
<dbReference type="AlphaFoldDB" id="A0A7D9JMG0"/>
<dbReference type="InterPro" id="IPR052787">
    <property type="entry name" value="MAVS"/>
</dbReference>
<evidence type="ECO:0000313" key="1">
    <source>
        <dbReference type="EMBL" id="CAB4032346.1"/>
    </source>
</evidence>
<organism evidence="1 2">
    <name type="scientific">Paramuricea clavata</name>
    <name type="common">Red gorgonian</name>
    <name type="synonym">Violescent sea-whip</name>
    <dbReference type="NCBI Taxonomy" id="317549"/>
    <lineage>
        <taxon>Eukaryota</taxon>
        <taxon>Metazoa</taxon>
        <taxon>Cnidaria</taxon>
        <taxon>Anthozoa</taxon>
        <taxon>Octocorallia</taxon>
        <taxon>Malacalcyonacea</taxon>
        <taxon>Plexauridae</taxon>
        <taxon>Paramuricea</taxon>
    </lineage>
</organism>
<dbReference type="PANTHER" id="PTHR21446">
    <property type="entry name" value="DUF3504 DOMAIN-CONTAINING PROTEIN"/>
    <property type="match status" value="1"/>
</dbReference>
<dbReference type="Proteomes" id="UP001152795">
    <property type="component" value="Unassembled WGS sequence"/>
</dbReference>
<keyword evidence="2" id="KW-1185">Reference proteome</keyword>
<name>A0A7D9JMG0_PARCT</name>
<protein>
    <submittedName>
        <fullName evidence="1">Threonine dehydratase biosynthetic, chloroplastic</fullName>
    </submittedName>
</protein>
<gene>
    <name evidence="1" type="ORF">PACLA_8A028187</name>
</gene>
<accession>A0A7D9JMG0</accession>